<name>A0A845RHH2_9FIRM</name>
<evidence type="ECO:0000313" key="1">
    <source>
        <dbReference type="EMBL" id="NBI79214.1"/>
    </source>
</evidence>
<gene>
    <name evidence="1" type="ORF">D3Z39_10090</name>
</gene>
<dbReference type="OrthoDB" id="1733755at2"/>
<protein>
    <recommendedName>
        <fullName evidence="3">Antirestriction protein (ArdA)</fullName>
    </recommendedName>
</protein>
<reference evidence="1 2" key="1">
    <citation type="submission" date="2018-08" db="EMBL/GenBank/DDBJ databases">
        <title>Murine metabolic-syndrome-specific gut microbial biobank.</title>
        <authorList>
            <person name="Liu C."/>
        </authorList>
    </citation>
    <scope>NUCLEOTIDE SEQUENCE [LARGE SCALE GENOMIC DNA]</scope>
    <source>
        <strain evidence="1 2">X69</strain>
    </source>
</reference>
<organism evidence="1 2">
    <name type="scientific">Anaerotruncus colihominis</name>
    <dbReference type="NCBI Taxonomy" id="169435"/>
    <lineage>
        <taxon>Bacteria</taxon>
        <taxon>Bacillati</taxon>
        <taxon>Bacillota</taxon>
        <taxon>Clostridia</taxon>
        <taxon>Eubacteriales</taxon>
        <taxon>Oscillospiraceae</taxon>
        <taxon>Anaerotruncus</taxon>
    </lineage>
</organism>
<evidence type="ECO:0000313" key="2">
    <source>
        <dbReference type="Proteomes" id="UP000446348"/>
    </source>
</evidence>
<comment type="caution">
    <text evidence="1">The sequence shown here is derived from an EMBL/GenBank/DDBJ whole genome shotgun (WGS) entry which is preliminary data.</text>
</comment>
<dbReference type="RefSeq" id="WP_160209982.1">
    <property type="nucleotide sequence ID" value="NZ_QXWZ01000016.1"/>
</dbReference>
<dbReference type="EMBL" id="QXWZ01000016">
    <property type="protein sequence ID" value="NBI79214.1"/>
    <property type="molecule type" value="Genomic_DNA"/>
</dbReference>
<evidence type="ECO:0008006" key="3">
    <source>
        <dbReference type="Google" id="ProtNLM"/>
    </source>
</evidence>
<dbReference type="Proteomes" id="UP000446348">
    <property type="component" value="Unassembled WGS sequence"/>
</dbReference>
<accession>A0A845RHH2</accession>
<sequence length="354" mass="39894">MIFNAVLKNPKHEESGEATVPFPIPPNEYESILELLEALELGDAVRQDCRISEMDSAYPILKRLEGGRVNLDELDYLAKRLDSFTDQEAAQFQATAVKFGISGIKDLINLTFWCQQTTVITDFSDLEQIGRNHYLTLHGGCAPAKELEQLDARHFALELICNADGHVTPYGVIYDNGMRLEELYDGVHLPCYLYDQSELVLEVFSQTGWDEKPSWVYLPMPESSILELNKMCAAISALDKRGRTKLDAVIEMAGPENPLQIGQLAKSLDLFDFVPGICSAEGYGRYLIQESGHFSFDENLDSYYNYQTCGQNQMDSENGMFVPKGYVIYQGTLRLDELMMEIPEEQGFEMGGIK</sequence>
<proteinExistence type="predicted"/>
<dbReference type="AlphaFoldDB" id="A0A845RHH2"/>